<dbReference type="GeneID" id="20813017"/>
<feature type="transmembrane region" description="Helical" evidence="3">
    <location>
        <begin position="272"/>
        <end position="295"/>
    </location>
</feature>
<dbReference type="InterPro" id="IPR001611">
    <property type="entry name" value="Leu-rich_rpt"/>
</dbReference>
<gene>
    <name evidence="5" type="ORF">H257_11021</name>
</gene>
<dbReference type="SUPFAM" id="SSF52075">
    <property type="entry name" value="Outer arm dynein light chain 1"/>
    <property type="match status" value="1"/>
</dbReference>
<feature type="chain" id="PRO_5004840940" evidence="4">
    <location>
        <begin position="18"/>
        <end position="336"/>
    </location>
</feature>
<sequence>MVASVALTCAMLLGANAVLGVTTTTNSSRSSTTVSLLVSCPNRTNSSTIQRTVGRPISVCLSNGSAITSVKVIDKAINLSRRNISVITRLPPFVASIDLSYNFIQSIPSATSEAADVALLSLNLSHNALSSSISLLLASTVQTLDLSYNHIVTVSSDYAERLPRQLKTLSLKGNGLTSIDGRHLPTSLQHLDLTENSVESILVDAPSYALLSHPEFDLMIEPDQTAKPTSPLCIQPPPRVKDNFICLIAASQGLLLTGVTVCSSYSNMIGTYSVAFVGKYMLGFVVVTVTAYALWQSMKQFQSSATANNGGVLAGIQERSTYISSNYLEPKTSPLR</sequence>
<dbReference type="VEuPathDB" id="FungiDB:H257_11021"/>
<name>W4G5X8_APHAT</name>
<keyword evidence="3" id="KW-0812">Transmembrane</keyword>
<dbReference type="RefSeq" id="XP_009836122.1">
    <property type="nucleotide sequence ID" value="XM_009837820.1"/>
</dbReference>
<evidence type="ECO:0000256" key="2">
    <source>
        <dbReference type="ARBA" id="ARBA00022737"/>
    </source>
</evidence>
<reference evidence="5" key="1">
    <citation type="submission" date="2013-12" db="EMBL/GenBank/DDBJ databases">
        <title>The Genome Sequence of Aphanomyces astaci APO3.</title>
        <authorList>
            <consortium name="The Broad Institute Genomics Platform"/>
            <person name="Russ C."/>
            <person name="Tyler B."/>
            <person name="van West P."/>
            <person name="Dieguez-Uribeondo J."/>
            <person name="Young S.K."/>
            <person name="Zeng Q."/>
            <person name="Gargeya S."/>
            <person name="Fitzgerald M."/>
            <person name="Abouelleil A."/>
            <person name="Alvarado L."/>
            <person name="Chapman S.B."/>
            <person name="Gainer-Dewar J."/>
            <person name="Goldberg J."/>
            <person name="Griggs A."/>
            <person name="Gujja S."/>
            <person name="Hansen M."/>
            <person name="Howarth C."/>
            <person name="Imamovic A."/>
            <person name="Ireland A."/>
            <person name="Larimer J."/>
            <person name="McCowan C."/>
            <person name="Murphy C."/>
            <person name="Pearson M."/>
            <person name="Poon T.W."/>
            <person name="Priest M."/>
            <person name="Roberts A."/>
            <person name="Saif S."/>
            <person name="Shea T."/>
            <person name="Sykes S."/>
            <person name="Wortman J."/>
            <person name="Nusbaum C."/>
            <person name="Birren B."/>
        </authorList>
    </citation>
    <scope>NUCLEOTIDE SEQUENCE [LARGE SCALE GENOMIC DNA]</scope>
    <source>
        <strain evidence="5">APO3</strain>
    </source>
</reference>
<proteinExistence type="predicted"/>
<dbReference type="OrthoDB" id="71548at2759"/>
<keyword evidence="3" id="KW-0472">Membrane</keyword>
<keyword evidence="3" id="KW-1133">Transmembrane helix</keyword>
<keyword evidence="4" id="KW-0732">Signal</keyword>
<evidence type="ECO:0000256" key="4">
    <source>
        <dbReference type="SAM" id="SignalP"/>
    </source>
</evidence>
<dbReference type="PANTHER" id="PTHR24366">
    <property type="entry name" value="IG(IMMUNOGLOBULIN) AND LRR(LEUCINE RICH REPEAT) DOMAINS"/>
    <property type="match status" value="1"/>
</dbReference>
<protein>
    <submittedName>
        <fullName evidence="5">Uncharacterized protein</fullName>
    </submittedName>
</protein>
<dbReference type="Pfam" id="PF13516">
    <property type="entry name" value="LRR_6"/>
    <property type="match status" value="1"/>
</dbReference>
<organism evidence="5">
    <name type="scientific">Aphanomyces astaci</name>
    <name type="common">Crayfish plague agent</name>
    <dbReference type="NCBI Taxonomy" id="112090"/>
    <lineage>
        <taxon>Eukaryota</taxon>
        <taxon>Sar</taxon>
        <taxon>Stramenopiles</taxon>
        <taxon>Oomycota</taxon>
        <taxon>Saprolegniomycetes</taxon>
        <taxon>Saprolegniales</taxon>
        <taxon>Verrucalvaceae</taxon>
        <taxon>Aphanomyces</taxon>
    </lineage>
</organism>
<dbReference type="EMBL" id="KI913144">
    <property type="protein sequence ID" value="ETV74464.1"/>
    <property type="molecule type" value="Genomic_DNA"/>
</dbReference>
<dbReference type="PANTHER" id="PTHR24366:SF168">
    <property type="entry name" value="GH22922P-RELATED"/>
    <property type="match status" value="1"/>
</dbReference>
<keyword evidence="1" id="KW-0433">Leucine-rich repeat</keyword>
<keyword evidence="2" id="KW-0677">Repeat</keyword>
<evidence type="ECO:0000256" key="1">
    <source>
        <dbReference type="ARBA" id="ARBA00022614"/>
    </source>
</evidence>
<evidence type="ECO:0000256" key="3">
    <source>
        <dbReference type="SAM" id="Phobius"/>
    </source>
</evidence>
<dbReference type="Gene3D" id="3.80.10.10">
    <property type="entry name" value="Ribonuclease Inhibitor"/>
    <property type="match status" value="1"/>
</dbReference>
<dbReference type="AlphaFoldDB" id="W4G5X8"/>
<feature type="signal peptide" evidence="4">
    <location>
        <begin position="1"/>
        <end position="17"/>
    </location>
</feature>
<dbReference type="InterPro" id="IPR032675">
    <property type="entry name" value="LRR_dom_sf"/>
</dbReference>
<dbReference type="STRING" id="112090.W4G5X8"/>
<evidence type="ECO:0000313" key="5">
    <source>
        <dbReference type="EMBL" id="ETV74464.1"/>
    </source>
</evidence>
<accession>W4G5X8</accession>